<evidence type="ECO:0000256" key="1">
    <source>
        <dbReference type="ARBA" id="ARBA00004141"/>
    </source>
</evidence>
<feature type="transmembrane region" description="Helical" evidence="4">
    <location>
        <begin position="161"/>
        <end position="183"/>
    </location>
</feature>
<keyword evidence="4" id="KW-0472">Membrane</keyword>
<feature type="transmembrane region" description="Helical" evidence="4">
    <location>
        <begin position="65"/>
        <end position="88"/>
    </location>
</feature>
<evidence type="ECO:0000313" key="6">
    <source>
        <dbReference type="Proteomes" id="UP001151518"/>
    </source>
</evidence>
<dbReference type="EMBL" id="JANBTW010000013">
    <property type="protein sequence ID" value="KAJ2679334.1"/>
    <property type="molecule type" value="Genomic_DNA"/>
</dbReference>
<name>A0A9W8G9M3_9FUNG</name>
<dbReference type="GO" id="GO:0022857">
    <property type="term" value="F:transmembrane transporter activity"/>
    <property type="evidence" value="ECO:0007669"/>
    <property type="project" value="InterPro"/>
</dbReference>
<organism evidence="5 6">
    <name type="scientific">Coemansia spiralis</name>
    <dbReference type="NCBI Taxonomy" id="417178"/>
    <lineage>
        <taxon>Eukaryota</taxon>
        <taxon>Fungi</taxon>
        <taxon>Fungi incertae sedis</taxon>
        <taxon>Zoopagomycota</taxon>
        <taxon>Kickxellomycotina</taxon>
        <taxon>Kickxellomycetes</taxon>
        <taxon>Kickxellales</taxon>
        <taxon>Kickxellaceae</taxon>
        <taxon>Coemansia</taxon>
    </lineage>
</organism>
<evidence type="ECO:0000313" key="5">
    <source>
        <dbReference type="EMBL" id="KAJ2679334.1"/>
    </source>
</evidence>
<evidence type="ECO:0000256" key="2">
    <source>
        <dbReference type="ARBA" id="ARBA00006727"/>
    </source>
</evidence>
<feature type="transmembrane region" description="Helical" evidence="4">
    <location>
        <begin position="330"/>
        <end position="353"/>
    </location>
</feature>
<feature type="transmembrane region" description="Helical" evidence="4">
    <location>
        <begin position="305"/>
        <end position="323"/>
    </location>
</feature>
<feature type="transmembrane region" description="Helical" evidence="4">
    <location>
        <begin position="227"/>
        <end position="247"/>
    </location>
</feature>
<feature type="transmembrane region" description="Helical" evidence="4">
    <location>
        <begin position="195"/>
        <end position="215"/>
    </location>
</feature>
<keyword evidence="4" id="KW-1133">Transmembrane helix</keyword>
<feature type="transmembrane region" description="Helical" evidence="4">
    <location>
        <begin position="430"/>
        <end position="452"/>
    </location>
</feature>
<feature type="transmembrane region" description="Helical" evidence="4">
    <location>
        <begin position="137"/>
        <end position="155"/>
    </location>
</feature>
<comment type="caution">
    <text evidence="5">The sequence shown here is derived from an EMBL/GenBank/DDBJ whole genome shotgun (WGS) entry which is preliminary data.</text>
</comment>
<sequence length="460" mass="49368">MSHAKSESNGSESFNQQTVGFNAAPDATSEKSVASGLLDTATDHEAQKRRWWQNKSLEEKPIDGTYGWVVVAAGCFMLMFSMGCVNSYGSYQTYYHLHQFPSEPVSTLSWVGTLQFAVMNLFGIPAGILCERLDTRLVTFTGGLIMGISLIIASFCDGAVWKLMLTQGIVFAIGASLVFIPATSIPSQWFTSRRALAVGIVVAGSGIGGLWLTPATNGMIDSLGTAWALRITGIIVFVVNSIASLFMRNRLHVQTRDKIVDFSVLGDIKFLLIFAGAVCGTTGYFTPLFSLPAFGLQVVHMKPSLANNLLTIINAASTVGRVVTGQAAPLLGTVNTLALCTFVASFSILVFWLPFEATGTAVACAVIYGLFCGGFISLLPVVIANLWGVQRISTIIGLLYIASFIGTMVGAPSSGAIFDNIGHDINYKNTIAFSGVFMFCAFAFFVCLRFALCRPLFKKV</sequence>
<feature type="transmembrane region" description="Helical" evidence="4">
    <location>
        <begin position="108"/>
        <end position="130"/>
    </location>
</feature>
<dbReference type="Proteomes" id="UP001151518">
    <property type="component" value="Unassembled WGS sequence"/>
</dbReference>
<dbReference type="CDD" id="cd17352">
    <property type="entry name" value="MFS_MCT_SLC16"/>
    <property type="match status" value="1"/>
</dbReference>
<protein>
    <submittedName>
        <fullName evidence="5">Uncharacterized protein</fullName>
    </submittedName>
</protein>
<feature type="region of interest" description="Disordered" evidence="3">
    <location>
        <begin position="1"/>
        <end position="27"/>
    </location>
</feature>
<feature type="transmembrane region" description="Helical" evidence="4">
    <location>
        <begin position="395"/>
        <end position="418"/>
    </location>
</feature>
<dbReference type="InterPro" id="IPR011701">
    <property type="entry name" value="MFS"/>
</dbReference>
<dbReference type="SUPFAM" id="SSF103473">
    <property type="entry name" value="MFS general substrate transporter"/>
    <property type="match status" value="1"/>
</dbReference>
<dbReference type="Gene3D" id="1.20.1250.20">
    <property type="entry name" value="MFS general substrate transporter like domains"/>
    <property type="match status" value="2"/>
</dbReference>
<dbReference type="OrthoDB" id="6509908at2759"/>
<proteinExistence type="inferred from homology"/>
<comment type="similarity">
    <text evidence="2">Belongs to the major facilitator superfamily. Monocarboxylate porter (TC 2.A.1.13) family.</text>
</comment>
<feature type="transmembrane region" description="Helical" evidence="4">
    <location>
        <begin position="268"/>
        <end position="285"/>
    </location>
</feature>
<dbReference type="AlphaFoldDB" id="A0A9W8G9M3"/>
<evidence type="ECO:0000256" key="3">
    <source>
        <dbReference type="SAM" id="MobiDB-lite"/>
    </source>
</evidence>
<reference evidence="5" key="1">
    <citation type="submission" date="2022-07" db="EMBL/GenBank/DDBJ databases">
        <title>Phylogenomic reconstructions and comparative analyses of Kickxellomycotina fungi.</title>
        <authorList>
            <person name="Reynolds N.K."/>
            <person name="Stajich J.E."/>
            <person name="Barry K."/>
            <person name="Grigoriev I.V."/>
            <person name="Crous P."/>
            <person name="Smith M.E."/>
        </authorList>
    </citation>
    <scope>NUCLEOTIDE SEQUENCE</scope>
    <source>
        <strain evidence="5">NRRL 3115</strain>
    </source>
</reference>
<feature type="compositionally biased region" description="Polar residues" evidence="3">
    <location>
        <begin position="7"/>
        <end position="20"/>
    </location>
</feature>
<dbReference type="GO" id="GO:0016020">
    <property type="term" value="C:membrane"/>
    <property type="evidence" value="ECO:0007669"/>
    <property type="project" value="UniProtKB-SubCell"/>
</dbReference>
<evidence type="ECO:0000256" key="4">
    <source>
        <dbReference type="SAM" id="Phobius"/>
    </source>
</evidence>
<gene>
    <name evidence="5" type="ORF">GGI25_001691</name>
</gene>
<dbReference type="InterPro" id="IPR050327">
    <property type="entry name" value="Proton-linked_MCT"/>
</dbReference>
<accession>A0A9W8G9M3</accession>
<dbReference type="Pfam" id="PF07690">
    <property type="entry name" value="MFS_1"/>
    <property type="match status" value="1"/>
</dbReference>
<comment type="subcellular location">
    <subcellularLocation>
        <location evidence="1">Membrane</location>
        <topology evidence="1">Multi-pass membrane protein</topology>
    </subcellularLocation>
</comment>
<dbReference type="PANTHER" id="PTHR11360:SF284">
    <property type="entry name" value="EG:103B4.3 PROTEIN-RELATED"/>
    <property type="match status" value="1"/>
</dbReference>
<keyword evidence="4" id="KW-0812">Transmembrane</keyword>
<feature type="transmembrane region" description="Helical" evidence="4">
    <location>
        <begin position="359"/>
        <end position="383"/>
    </location>
</feature>
<dbReference type="PANTHER" id="PTHR11360">
    <property type="entry name" value="MONOCARBOXYLATE TRANSPORTER"/>
    <property type="match status" value="1"/>
</dbReference>
<dbReference type="InterPro" id="IPR036259">
    <property type="entry name" value="MFS_trans_sf"/>
</dbReference>